<evidence type="ECO:0000256" key="6">
    <source>
        <dbReference type="ARBA" id="ARBA00022500"/>
    </source>
</evidence>
<evidence type="ECO:0000313" key="12">
    <source>
        <dbReference type="Proteomes" id="UP000193427"/>
    </source>
</evidence>
<dbReference type="Pfam" id="PF02050">
    <property type="entry name" value="FliJ"/>
    <property type="match status" value="1"/>
</dbReference>
<dbReference type="GO" id="GO:0071973">
    <property type="term" value="P:bacterial-type flagellum-dependent cell motility"/>
    <property type="evidence" value="ECO:0007669"/>
    <property type="project" value="InterPro"/>
</dbReference>
<dbReference type="InterPro" id="IPR018006">
    <property type="entry name" value="Flag_FliJ_proteobac"/>
</dbReference>
<dbReference type="InterPro" id="IPR012823">
    <property type="entry name" value="Flagell_FliJ"/>
</dbReference>
<evidence type="ECO:0000256" key="5">
    <source>
        <dbReference type="ARBA" id="ARBA00022475"/>
    </source>
</evidence>
<keyword evidence="9" id="KW-0472">Membrane</keyword>
<evidence type="ECO:0000256" key="1">
    <source>
        <dbReference type="ARBA" id="ARBA00004413"/>
    </source>
</evidence>
<dbReference type="PRINTS" id="PR01004">
    <property type="entry name" value="FLGFLIJ"/>
</dbReference>
<keyword evidence="7" id="KW-1005">Bacterial flagellum biogenesis</keyword>
<dbReference type="Gene3D" id="1.10.287.1700">
    <property type="match status" value="1"/>
</dbReference>
<evidence type="ECO:0000256" key="4">
    <source>
        <dbReference type="ARBA" id="ARBA00022448"/>
    </source>
</evidence>
<dbReference type="OrthoDB" id="8687958at2"/>
<protein>
    <recommendedName>
        <fullName evidence="3">Flagellar FliJ protein</fullName>
    </recommendedName>
</protein>
<dbReference type="RefSeq" id="WP_085752351.1">
    <property type="nucleotide sequence ID" value="NZ_BSPR01000006.1"/>
</dbReference>
<dbReference type="KEGG" id="rgu:A4W93_20315"/>
<evidence type="ECO:0000313" key="11">
    <source>
        <dbReference type="EMBL" id="ARN22055.1"/>
    </source>
</evidence>
<name>A0A1W6LCS0_9BURK</name>
<dbReference type="GO" id="GO:0044781">
    <property type="term" value="P:bacterial-type flagellum organization"/>
    <property type="evidence" value="ECO:0007669"/>
    <property type="project" value="UniProtKB-KW"/>
</dbReference>
<gene>
    <name evidence="11" type="ORF">A4W93_20315</name>
</gene>
<dbReference type="GO" id="GO:0006935">
    <property type="term" value="P:chemotaxis"/>
    <property type="evidence" value="ECO:0007669"/>
    <property type="project" value="UniProtKB-KW"/>
</dbReference>
<dbReference type="EMBL" id="CP015118">
    <property type="protein sequence ID" value="ARN22055.1"/>
    <property type="molecule type" value="Genomic_DNA"/>
</dbReference>
<evidence type="ECO:0000256" key="8">
    <source>
        <dbReference type="ARBA" id="ARBA00022927"/>
    </source>
</evidence>
<evidence type="ECO:0000256" key="2">
    <source>
        <dbReference type="ARBA" id="ARBA00010004"/>
    </source>
</evidence>
<dbReference type="NCBIfam" id="TIGR02473">
    <property type="entry name" value="flagell_FliJ"/>
    <property type="match status" value="1"/>
</dbReference>
<reference evidence="11 12" key="1">
    <citation type="submission" date="2016-04" db="EMBL/GenBank/DDBJ databases">
        <title>Complete genome sequence of natural rubber-degrading, novel Gram-negative bacterium, Rhizobacter gummiphilus strain NS21.</title>
        <authorList>
            <person name="Tabata M."/>
            <person name="Kasai D."/>
            <person name="Fukuda M."/>
        </authorList>
    </citation>
    <scope>NUCLEOTIDE SEQUENCE [LARGE SCALE GENOMIC DNA]</scope>
    <source>
        <strain evidence="11 12">NS21</strain>
    </source>
</reference>
<evidence type="ECO:0000256" key="3">
    <source>
        <dbReference type="ARBA" id="ARBA00020392"/>
    </source>
</evidence>
<comment type="subcellular location">
    <subcellularLocation>
        <location evidence="1">Cell membrane</location>
        <topology evidence="1">Peripheral membrane protein</topology>
        <orientation evidence="1">Cytoplasmic side</orientation>
    </subcellularLocation>
</comment>
<evidence type="ECO:0000256" key="9">
    <source>
        <dbReference type="ARBA" id="ARBA00023136"/>
    </source>
</evidence>
<dbReference type="PANTHER" id="PTHR38786:SF1">
    <property type="entry name" value="FLAGELLAR FLIJ PROTEIN"/>
    <property type="match status" value="1"/>
</dbReference>
<dbReference type="AlphaFoldDB" id="A0A1W6LCS0"/>
<keyword evidence="5" id="KW-1003">Cell membrane</keyword>
<proteinExistence type="inferred from homology"/>
<sequence length="157" mass="17723">MSHPSLSPLLALLGQAERERDDAVAAARRVEAALNAALGQADQLVAYRLDYEARYREKFSRQASIDQFQTYQGFMGRLSLAVDQQQGVVAQAERRVEAARQVVREQELRVASVRKLIERRLAELRLAADRRDQKQTDEFASRAAWNRIAEQAASPTV</sequence>
<dbReference type="Proteomes" id="UP000193427">
    <property type="component" value="Chromosome"/>
</dbReference>
<evidence type="ECO:0000256" key="7">
    <source>
        <dbReference type="ARBA" id="ARBA00022795"/>
    </source>
</evidence>
<keyword evidence="6" id="KW-0145">Chemotaxis</keyword>
<evidence type="ECO:0000256" key="10">
    <source>
        <dbReference type="ARBA" id="ARBA00023225"/>
    </source>
</evidence>
<dbReference type="PANTHER" id="PTHR38786">
    <property type="entry name" value="FLAGELLAR FLIJ PROTEIN"/>
    <property type="match status" value="1"/>
</dbReference>
<dbReference type="GO" id="GO:0005886">
    <property type="term" value="C:plasma membrane"/>
    <property type="evidence" value="ECO:0007669"/>
    <property type="project" value="UniProtKB-SubCell"/>
</dbReference>
<organism evidence="11 12">
    <name type="scientific">Piscinibacter gummiphilus</name>
    <dbReference type="NCBI Taxonomy" id="946333"/>
    <lineage>
        <taxon>Bacteria</taxon>
        <taxon>Pseudomonadati</taxon>
        <taxon>Pseudomonadota</taxon>
        <taxon>Betaproteobacteria</taxon>
        <taxon>Burkholderiales</taxon>
        <taxon>Sphaerotilaceae</taxon>
        <taxon>Piscinibacter</taxon>
    </lineage>
</organism>
<keyword evidence="10" id="KW-1006">Bacterial flagellum protein export</keyword>
<dbReference type="GO" id="GO:0009288">
    <property type="term" value="C:bacterial-type flagellum"/>
    <property type="evidence" value="ECO:0007669"/>
    <property type="project" value="InterPro"/>
</dbReference>
<keyword evidence="12" id="KW-1185">Reference proteome</keyword>
<dbReference type="GO" id="GO:0015031">
    <property type="term" value="P:protein transport"/>
    <property type="evidence" value="ECO:0007669"/>
    <property type="project" value="UniProtKB-KW"/>
</dbReference>
<dbReference type="STRING" id="946333.A4W93_20315"/>
<dbReference type="GO" id="GO:0003774">
    <property type="term" value="F:cytoskeletal motor activity"/>
    <property type="evidence" value="ECO:0007669"/>
    <property type="project" value="InterPro"/>
</dbReference>
<dbReference type="InterPro" id="IPR053716">
    <property type="entry name" value="Flag_assembly_chemotaxis_eff"/>
</dbReference>
<comment type="similarity">
    <text evidence="2">Belongs to the FliJ family.</text>
</comment>
<dbReference type="InterPro" id="IPR052570">
    <property type="entry name" value="FliJ"/>
</dbReference>
<keyword evidence="4" id="KW-0813">Transport</keyword>
<keyword evidence="8" id="KW-0653">Protein transport</keyword>
<accession>A0A1W6LCS0</accession>